<dbReference type="Pfam" id="PF02629">
    <property type="entry name" value="CoA_binding"/>
    <property type="match status" value="1"/>
</dbReference>
<evidence type="ECO:0000313" key="5">
    <source>
        <dbReference type="EMBL" id="AFP83967.1"/>
    </source>
</evidence>
<evidence type="ECO:0000256" key="3">
    <source>
        <dbReference type="PIRSR" id="PIRSR001553-1"/>
    </source>
</evidence>
<dbReference type="GO" id="GO:0009361">
    <property type="term" value="C:succinate-CoA ligase complex (ADP-forming)"/>
    <property type="evidence" value="ECO:0007669"/>
    <property type="project" value="TreeGrafter"/>
</dbReference>
<gene>
    <name evidence="5" type="primary">sucD</name>
    <name evidence="5" type="ORF">A353_0130</name>
</gene>
<dbReference type="GO" id="GO:0004775">
    <property type="term" value="F:succinate-CoA ligase (ADP-forming) activity"/>
    <property type="evidence" value="ECO:0007669"/>
    <property type="project" value="TreeGrafter"/>
</dbReference>
<dbReference type="PRINTS" id="PR01798">
    <property type="entry name" value="SCOASYNTHASE"/>
</dbReference>
<accession>J3TE99</accession>
<keyword evidence="1" id="KW-0436">Ligase</keyword>
<dbReference type="Gene3D" id="3.40.50.720">
    <property type="entry name" value="NAD(P)-binding Rossmann-like Domain"/>
    <property type="match status" value="1"/>
</dbReference>
<dbReference type="PANTHER" id="PTHR11117">
    <property type="entry name" value="SUCCINYL-COA LIGASE SUBUNIT ALPHA"/>
    <property type="match status" value="1"/>
</dbReference>
<evidence type="ECO:0000313" key="6">
    <source>
        <dbReference type="Proteomes" id="UP000003934"/>
    </source>
</evidence>
<evidence type="ECO:0000256" key="2">
    <source>
        <dbReference type="ARBA" id="ARBA00022741"/>
    </source>
</evidence>
<organism evidence="5 6">
    <name type="scientific">Candidatus Carsonella ruddii HC isolate Thao2000</name>
    <dbReference type="NCBI Taxonomy" id="1202538"/>
    <lineage>
        <taxon>Bacteria</taxon>
        <taxon>Pseudomonadati</taxon>
        <taxon>Pseudomonadota</taxon>
        <taxon>Gammaproteobacteria</taxon>
        <taxon>Oceanospirillales</taxon>
        <taxon>Halomonadaceae</taxon>
        <taxon>Zymobacter group</taxon>
        <taxon>Candidatus Carsonella</taxon>
    </lineage>
</organism>
<dbReference type="STRING" id="1202538.A353_0130"/>
<dbReference type="PATRIC" id="fig|1202538.3.peg.111"/>
<dbReference type="PIRSF" id="PIRSF001553">
    <property type="entry name" value="SucCS_alpha"/>
    <property type="match status" value="1"/>
</dbReference>
<dbReference type="HOGENOM" id="CLU_052104_0_0_6"/>
<dbReference type="GO" id="GO:0004776">
    <property type="term" value="F:succinate-CoA ligase (GDP-forming) activity"/>
    <property type="evidence" value="ECO:0007669"/>
    <property type="project" value="TreeGrafter"/>
</dbReference>
<dbReference type="InterPro" id="IPR005810">
    <property type="entry name" value="CoA_lig_alpha"/>
</dbReference>
<dbReference type="InterPro" id="IPR003781">
    <property type="entry name" value="CoA-bd"/>
</dbReference>
<evidence type="ECO:0000256" key="1">
    <source>
        <dbReference type="ARBA" id="ARBA00022598"/>
    </source>
</evidence>
<dbReference type="KEGG" id="crh:A353_0130"/>
<dbReference type="EMBL" id="CP003543">
    <property type="protein sequence ID" value="AFP83967.1"/>
    <property type="molecule type" value="Genomic_DNA"/>
</dbReference>
<dbReference type="GeneID" id="67454663"/>
<dbReference type="AlphaFoldDB" id="J3TE99"/>
<keyword evidence="2" id="KW-0547">Nucleotide-binding</keyword>
<dbReference type="SUPFAM" id="SSF51735">
    <property type="entry name" value="NAD(P)-binding Rossmann-fold domains"/>
    <property type="match status" value="1"/>
</dbReference>
<protein>
    <submittedName>
        <fullName evidence="5">Succinyl-CoA synthetase alpha subunit</fullName>
    </submittedName>
</protein>
<dbReference type="RefSeq" id="WP_014887267.1">
    <property type="nucleotide sequence ID" value="NC_018416.1"/>
</dbReference>
<reference evidence="5 6" key="1">
    <citation type="journal article" date="2012" name="Mol. Biol. Evol.">
        <title>Genome reduction and co-evolution between the primary and secondary bacterial symbionts of psyllids.</title>
        <authorList>
            <person name="Sloan D.B."/>
            <person name="Moran N.A."/>
        </authorList>
    </citation>
    <scope>NUCLEOTIDE SEQUENCE [LARGE SCALE GENOMIC DNA]</scope>
    <source>
        <strain evidence="5 6">HC</strain>
    </source>
</reference>
<feature type="domain" description="CoA-binding" evidence="4">
    <location>
        <begin position="5"/>
        <end position="92"/>
    </location>
</feature>
<dbReference type="Proteomes" id="UP000003934">
    <property type="component" value="Chromosome"/>
</dbReference>
<dbReference type="InterPro" id="IPR036291">
    <property type="entry name" value="NAD(P)-bd_dom_sf"/>
</dbReference>
<dbReference type="GO" id="GO:0000166">
    <property type="term" value="F:nucleotide binding"/>
    <property type="evidence" value="ECO:0007669"/>
    <property type="project" value="UniProtKB-KW"/>
</dbReference>
<name>J3TE99_CARRU</name>
<sequence length="273" mass="30968">MLNKILSCGLTGNFGYFHTKISILYGTKIVSGVNYKKKGHLCLNLPIYSSSFKSIKTTKCKISIIFIPSYYCKNIIIENIYSGIKIIICISEDINIFDMLKIKFFCQKYKILFIGPNSPGIVIPFYNIRLGIFPIKNIKIGELFILSRSGTLSYKAIKVANKLKIGQSICLGIGGDLIIGFNIKKFFPYFIKLNLTKKILIIGEIGSELESQFLKYKKIKIFFLISGIFSPLKKKMGHAGAINNKLNDILKKIKKIKKKFLILNNLNEIILIK</sequence>
<dbReference type="SUPFAM" id="SSF52210">
    <property type="entry name" value="Succinyl-CoA synthetase domains"/>
    <property type="match status" value="1"/>
</dbReference>
<dbReference type="Gene3D" id="3.40.50.261">
    <property type="entry name" value="Succinyl-CoA synthetase domains"/>
    <property type="match status" value="1"/>
</dbReference>
<dbReference type="PANTHER" id="PTHR11117:SF2">
    <property type="entry name" value="SUCCINATE--COA LIGASE [ADP_GDP-FORMING] SUBUNIT ALPHA, MITOCHONDRIAL"/>
    <property type="match status" value="1"/>
</dbReference>
<feature type="active site" description="Tele-phosphohistidine intermediate" evidence="3">
    <location>
        <position position="238"/>
    </location>
</feature>
<dbReference type="OrthoDB" id="9807196at2"/>
<dbReference type="GO" id="GO:0006099">
    <property type="term" value="P:tricarboxylic acid cycle"/>
    <property type="evidence" value="ECO:0007669"/>
    <property type="project" value="TreeGrafter"/>
</dbReference>
<keyword evidence="6" id="KW-1185">Reference proteome</keyword>
<dbReference type="InterPro" id="IPR016102">
    <property type="entry name" value="Succinyl-CoA_synth-like"/>
</dbReference>
<proteinExistence type="predicted"/>
<evidence type="ECO:0000259" key="4">
    <source>
        <dbReference type="Pfam" id="PF02629"/>
    </source>
</evidence>